<evidence type="ECO:0000256" key="7">
    <source>
        <dbReference type="ARBA" id="ARBA00022801"/>
    </source>
</evidence>
<dbReference type="HAMAP" id="MF_00034">
    <property type="entry name" value="RuvC"/>
    <property type="match status" value="1"/>
</dbReference>
<name>A0A4R6LJT1_9FIRM</name>
<dbReference type="GO" id="GO:0005737">
    <property type="term" value="C:cytoplasm"/>
    <property type="evidence" value="ECO:0007669"/>
    <property type="project" value="UniProtKB-SubCell"/>
</dbReference>
<dbReference type="FunFam" id="3.30.420.10:FF:000002">
    <property type="entry name" value="Crossover junction endodeoxyribonuclease RuvC"/>
    <property type="match status" value="1"/>
</dbReference>
<sequence>MCDIIISNISLNGVWHLRILGIDPGLATIGYALVDKETNHFEVLEYGVIKTSADKSDVERLEIIHRNIEALIKEFEPEEMAVEELFFNKNVKTAIVVGQARGVILLAGSQAGIKVAEYTPLQIKQAVVGYGRADKMQVQQMVKSLLNLSEIPRPDDAADALAISICHGHVYSAHSGWEERL</sequence>
<dbReference type="InterPro" id="IPR012337">
    <property type="entry name" value="RNaseH-like_sf"/>
</dbReference>
<keyword evidence="7 13" id="KW-0378">Hydrolase</keyword>
<evidence type="ECO:0000256" key="13">
    <source>
        <dbReference type="HAMAP-Rule" id="MF_00034"/>
    </source>
</evidence>
<dbReference type="EC" id="3.1.21.10" evidence="13 14"/>
<dbReference type="GO" id="GO:0008821">
    <property type="term" value="F:crossover junction DNA endonuclease activity"/>
    <property type="evidence" value="ECO:0007669"/>
    <property type="project" value="UniProtKB-UniRule"/>
</dbReference>
<feature type="binding site" evidence="13">
    <location>
        <position position="23"/>
    </location>
    <ligand>
        <name>Mg(2+)</name>
        <dbReference type="ChEBI" id="CHEBI:18420"/>
        <label>1</label>
    </ligand>
</feature>
<protein>
    <recommendedName>
        <fullName evidence="13 14">Crossover junction endodeoxyribonuclease RuvC</fullName>
        <ecNumber evidence="13 14">3.1.21.10</ecNumber>
    </recommendedName>
    <alternativeName>
        <fullName evidence="13">Holliday junction nuclease RuvC</fullName>
    </alternativeName>
    <alternativeName>
        <fullName evidence="13">Holliday junction resolvase RuvC</fullName>
    </alternativeName>
</protein>
<keyword evidence="9 13" id="KW-0238">DNA-binding</keyword>
<dbReference type="Pfam" id="PF02075">
    <property type="entry name" value="RuvC"/>
    <property type="match status" value="1"/>
</dbReference>
<comment type="caution">
    <text evidence="15">The sequence shown here is derived from an EMBL/GenBank/DDBJ whole genome shotgun (WGS) entry which is preliminary data.</text>
</comment>
<evidence type="ECO:0000256" key="12">
    <source>
        <dbReference type="ARBA" id="ARBA00029354"/>
    </source>
</evidence>
<dbReference type="PANTHER" id="PTHR30194">
    <property type="entry name" value="CROSSOVER JUNCTION ENDODEOXYRIBONUCLEASE RUVC"/>
    <property type="match status" value="1"/>
</dbReference>
<feature type="binding site" evidence="13">
    <location>
        <position position="83"/>
    </location>
    <ligand>
        <name>Mg(2+)</name>
        <dbReference type="ChEBI" id="CHEBI:18420"/>
        <label>2</label>
    </ligand>
</feature>
<dbReference type="GO" id="GO:0006281">
    <property type="term" value="P:DNA repair"/>
    <property type="evidence" value="ECO:0007669"/>
    <property type="project" value="UniProtKB-UniRule"/>
</dbReference>
<comment type="catalytic activity">
    <reaction evidence="12 13">
        <text>Endonucleolytic cleavage at a junction such as a reciprocal single-stranded crossover between two homologous DNA duplexes (Holliday junction).</text>
        <dbReference type="EC" id="3.1.21.10"/>
    </reaction>
</comment>
<dbReference type="GO" id="GO:0048476">
    <property type="term" value="C:Holliday junction resolvase complex"/>
    <property type="evidence" value="ECO:0007669"/>
    <property type="project" value="UniProtKB-UniRule"/>
</dbReference>
<evidence type="ECO:0000256" key="9">
    <source>
        <dbReference type="ARBA" id="ARBA00023125"/>
    </source>
</evidence>
<evidence type="ECO:0000256" key="14">
    <source>
        <dbReference type="NCBIfam" id="TIGR00228"/>
    </source>
</evidence>
<keyword evidence="6 13" id="KW-0227">DNA damage</keyword>
<organism evidence="15 16">
    <name type="scientific">Halanaerobium saccharolyticum</name>
    <dbReference type="NCBI Taxonomy" id="43595"/>
    <lineage>
        <taxon>Bacteria</taxon>
        <taxon>Bacillati</taxon>
        <taxon>Bacillota</taxon>
        <taxon>Clostridia</taxon>
        <taxon>Halanaerobiales</taxon>
        <taxon>Halanaerobiaceae</taxon>
        <taxon>Halanaerobium</taxon>
    </lineage>
</organism>
<feature type="active site" evidence="13">
    <location>
        <position position="156"/>
    </location>
</feature>
<dbReference type="EMBL" id="SNWX01000021">
    <property type="protein sequence ID" value="TDO84463.1"/>
    <property type="molecule type" value="Genomic_DNA"/>
</dbReference>
<dbReference type="SUPFAM" id="SSF53098">
    <property type="entry name" value="Ribonuclease H-like"/>
    <property type="match status" value="1"/>
</dbReference>
<dbReference type="PROSITE" id="PS01321">
    <property type="entry name" value="RUVC"/>
    <property type="match status" value="1"/>
</dbReference>
<feature type="binding site" evidence="13">
    <location>
        <position position="156"/>
    </location>
    <ligand>
        <name>Mg(2+)</name>
        <dbReference type="ChEBI" id="CHEBI:18420"/>
        <label>1</label>
    </ligand>
</feature>
<dbReference type="GO" id="GO:0006310">
    <property type="term" value="P:DNA recombination"/>
    <property type="evidence" value="ECO:0007669"/>
    <property type="project" value="UniProtKB-UniRule"/>
</dbReference>
<evidence type="ECO:0000313" key="15">
    <source>
        <dbReference type="EMBL" id="TDO84463.1"/>
    </source>
</evidence>
<feature type="active site" evidence="13">
    <location>
        <position position="23"/>
    </location>
</feature>
<dbReference type="AlphaFoldDB" id="A0A4R6LJT1"/>
<keyword evidence="3 13" id="KW-0540">Nuclease</keyword>
<reference evidence="15 16" key="1">
    <citation type="submission" date="2019-03" db="EMBL/GenBank/DDBJ databases">
        <title>Subsurface microbial communities from deep shales in Ohio and West Virginia, USA.</title>
        <authorList>
            <person name="Wrighton K."/>
        </authorList>
    </citation>
    <scope>NUCLEOTIDE SEQUENCE [LARGE SCALE GENOMIC DNA]</scope>
    <source>
        <strain evidence="15 16">MA284_T2</strain>
    </source>
</reference>
<comment type="subunit">
    <text evidence="13">Homodimer which binds Holliday junction (HJ) DNA. The HJ becomes 2-fold symmetrical on binding to RuvC with unstacked arms; it has a different conformation from HJ DNA in complex with RuvA. In the full resolvosome a probable DNA-RuvA(4)-RuvB(12)-RuvC(2) complex forms which resolves the HJ.</text>
</comment>
<dbReference type="InterPro" id="IPR002176">
    <property type="entry name" value="X-over_junc_endoDNase_RuvC"/>
</dbReference>
<dbReference type="PRINTS" id="PR00696">
    <property type="entry name" value="RSOLVASERUVC"/>
</dbReference>
<evidence type="ECO:0000256" key="1">
    <source>
        <dbReference type="ARBA" id="ARBA00009518"/>
    </source>
</evidence>
<feature type="active site" evidence="13">
    <location>
        <position position="83"/>
    </location>
</feature>
<comment type="similarity">
    <text evidence="1 13">Belongs to the RuvC family.</text>
</comment>
<comment type="cofactor">
    <cofactor evidence="13">
        <name>Mg(2+)</name>
        <dbReference type="ChEBI" id="CHEBI:18420"/>
    </cofactor>
    <text evidence="13">Binds 2 Mg(2+) ion per subunit.</text>
</comment>
<keyword evidence="5 13" id="KW-0255">Endonuclease</keyword>
<dbReference type="Proteomes" id="UP000295064">
    <property type="component" value="Unassembled WGS sequence"/>
</dbReference>
<evidence type="ECO:0000256" key="2">
    <source>
        <dbReference type="ARBA" id="ARBA00022490"/>
    </source>
</evidence>
<dbReference type="InterPro" id="IPR020563">
    <property type="entry name" value="X-over_junc_endoDNase_Mg_BS"/>
</dbReference>
<keyword evidence="10 13" id="KW-0233">DNA recombination</keyword>
<gene>
    <name evidence="13" type="primary">ruvC</name>
    <name evidence="15" type="ORF">DFR79_12125</name>
</gene>
<comment type="subcellular location">
    <subcellularLocation>
        <location evidence="13">Cytoplasm</location>
    </subcellularLocation>
</comment>
<dbReference type="InterPro" id="IPR036397">
    <property type="entry name" value="RNaseH_sf"/>
</dbReference>
<dbReference type="GO" id="GO:0003677">
    <property type="term" value="F:DNA binding"/>
    <property type="evidence" value="ECO:0007669"/>
    <property type="project" value="UniProtKB-KW"/>
</dbReference>
<evidence type="ECO:0000256" key="11">
    <source>
        <dbReference type="ARBA" id="ARBA00023204"/>
    </source>
</evidence>
<dbReference type="NCBIfam" id="TIGR00228">
    <property type="entry name" value="ruvC"/>
    <property type="match status" value="1"/>
</dbReference>
<keyword evidence="4 13" id="KW-0479">Metal-binding</keyword>
<dbReference type="PANTHER" id="PTHR30194:SF3">
    <property type="entry name" value="CROSSOVER JUNCTION ENDODEOXYRIBONUCLEASE RUVC"/>
    <property type="match status" value="1"/>
</dbReference>
<dbReference type="NCBIfam" id="NF000711">
    <property type="entry name" value="PRK00039.2-1"/>
    <property type="match status" value="1"/>
</dbReference>
<accession>A0A4R6LJT1</accession>
<evidence type="ECO:0000256" key="3">
    <source>
        <dbReference type="ARBA" id="ARBA00022722"/>
    </source>
</evidence>
<evidence type="ECO:0000256" key="6">
    <source>
        <dbReference type="ARBA" id="ARBA00022763"/>
    </source>
</evidence>
<dbReference type="GO" id="GO:0000287">
    <property type="term" value="F:magnesium ion binding"/>
    <property type="evidence" value="ECO:0007669"/>
    <property type="project" value="UniProtKB-UniRule"/>
</dbReference>
<keyword evidence="8 13" id="KW-0460">Magnesium</keyword>
<evidence type="ECO:0000256" key="4">
    <source>
        <dbReference type="ARBA" id="ARBA00022723"/>
    </source>
</evidence>
<evidence type="ECO:0000313" key="16">
    <source>
        <dbReference type="Proteomes" id="UP000295064"/>
    </source>
</evidence>
<dbReference type="Gene3D" id="3.30.420.10">
    <property type="entry name" value="Ribonuclease H-like superfamily/Ribonuclease H"/>
    <property type="match status" value="1"/>
</dbReference>
<evidence type="ECO:0000256" key="5">
    <source>
        <dbReference type="ARBA" id="ARBA00022759"/>
    </source>
</evidence>
<evidence type="ECO:0000256" key="10">
    <source>
        <dbReference type="ARBA" id="ARBA00023172"/>
    </source>
</evidence>
<keyword evidence="2 13" id="KW-0963">Cytoplasm</keyword>
<comment type="function">
    <text evidence="13">The RuvA-RuvB-RuvC complex processes Holliday junction (HJ) DNA during genetic recombination and DNA repair. Endonuclease that resolves HJ intermediates. Cleaves cruciform DNA by making single-stranded nicks across the HJ at symmetrical positions within the homologous arms, yielding a 5'-phosphate and a 3'-hydroxyl group; requires a central core of homology in the junction. The consensus cleavage sequence is 5'-(A/T)TT(C/G)-3'. Cleavage occurs on the 3'-side of the TT dinucleotide at the point of strand exchange. HJ branch migration catalyzed by RuvA-RuvB allows RuvC to scan DNA until it finds its consensus sequence, where it cleaves and resolves the cruciform DNA.</text>
</comment>
<evidence type="ECO:0000256" key="8">
    <source>
        <dbReference type="ARBA" id="ARBA00022842"/>
    </source>
</evidence>
<proteinExistence type="inferred from homology"/>
<dbReference type="CDD" id="cd16962">
    <property type="entry name" value="RuvC"/>
    <property type="match status" value="1"/>
</dbReference>
<keyword evidence="11 13" id="KW-0234">DNA repair</keyword>